<dbReference type="InterPro" id="IPR036938">
    <property type="entry name" value="PAP2/HPO_sf"/>
</dbReference>
<evidence type="ECO:0000256" key="1">
    <source>
        <dbReference type="SAM" id="Phobius"/>
    </source>
</evidence>
<feature type="transmembrane region" description="Helical" evidence="1">
    <location>
        <begin position="93"/>
        <end position="113"/>
    </location>
</feature>
<keyword evidence="1" id="KW-1133">Transmembrane helix</keyword>
<feature type="transmembrane region" description="Helical" evidence="1">
    <location>
        <begin position="151"/>
        <end position="170"/>
    </location>
</feature>
<dbReference type="Gene3D" id="1.20.144.10">
    <property type="entry name" value="Phosphatidic acid phosphatase type 2/haloperoxidase"/>
    <property type="match status" value="1"/>
</dbReference>
<feature type="transmembrane region" description="Helical" evidence="1">
    <location>
        <begin position="9"/>
        <end position="28"/>
    </location>
</feature>
<evidence type="ECO:0000313" key="4">
    <source>
        <dbReference type="Proteomes" id="UP001595962"/>
    </source>
</evidence>
<dbReference type="SUPFAM" id="SSF48317">
    <property type="entry name" value="Acid phosphatase/Vanadium-dependent haloperoxidase"/>
    <property type="match status" value="1"/>
</dbReference>
<dbReference type="Pfam" id="PF01569">
    <property type="entry name" value="PAP2"/>
    <property type="match status" value="1"/>
</dbReference>
<reference evidence="4" key="1">
    <citation type="journal article" date="2019" name="Int. J. Syst. Evol. Microbiol.">
        <title>The Global Catalogue of Microorganisms (GCM) 10K type strain sequencing project: providing services to taxonomists for standard genome sequencing and annotation.</title>
        <authorList>
            <consortium name="The Broad Institute Genomics Platform"/>
            <consortium name="The Broad Institute Genome Sequencing Center for Infectious Disease"/>
            <person name="Wu L."/>
            <person name="Ma J."/>
        </authorList>
    </citation>
    <scope>NUCLEOTIDE SEQUENCE [LARGE SCALE GENOMIC DNA]</scope>
    <source>
        <strain evidence="4">DT28</strain>
    </source>
</reference>
<evidence type="ECO:0000313" key="3">
    <source>
        <dbReference type="EMBL" id="MFC4654026.1"/>
    </source>
</evidence>
<sequence length="241" mass="27083">MQQQQIRNLLNLVIIPTGLFAVGFGIFYSAQLDFVLASAIFELEGGQWRLTNHWLFSEVLHSGSRLLNNIILANLLGFWLYQQLSGKTHSERTIALTKLVVSLLLSFSVVALLKRLLPAECPWDLQQFGGDLPFIGVFAQRPADMHPTQCFPAGHASVGYAWVALYFYFLPVNAKKARIGLTTGLLLGLLLGVTQQLRGAHFFSHDLTTLWLCWVVSSLVYLIYPNRMTQASETSQEQHYV</sequence>
<dbReference type="CDD" id="cd03396">
    <property type="entry name" value="PAP2_like_6"/>
    <property type="match status" value="1"/>
</dbReference>
<dbReference type="InterPro" id="IPR000326">
    <property type="entry name" value="PAP2/HPO"/>
</dbReference>
<proteinExistence type="predicted"/>
<keyword evidence="1" id="KW-0812">Transmembrane</keyword>
<name>A0ABV9JHQ3_9GAMM</name>
<keyword evidence="1" id="KW-0472">Membrane</keyword>
<feature type="domain" description="Phosphatidic acid phosphatase type 2/haloperoxidase" evidence="2">
    <location>
        <begin position="96"/>
        <end position="227"/>
    </location>
</feature>
<evidence type="ECO:0000259" key="2">
    <source>
        <dbReference type="Pfam" id="PF01569"/>
    </source>
</evidence>
<keyword evidence="4" id="KW-1185">Reference proteome</keyword>
<dbReference type="RefSeq" id="WP_377331692.1">
    <property type="nucleotide sequence ID" value="NZ_JBHSGB010000003.1"/>
</dbReference>
<accession>A0ABV9JHQ3</accession>
<dbReference type="EMBL" id="JBHSGB010000003">
    <property type="protein sequence ID" value="MFC4654026.1"/>
    <property type="molecule type" value="Genomic_DNA"/>
</dbReference>
<comment type="caution">
    <text evidence="3">The sequence shown here is derived from an EMBL/GenBank/DDBJ whole genome shotgun (WGS) entry which is preliminary data.</text>
</comment>
<feature type="transmembrane region" description="Helical" evidence="1">
    <location>
        <begin position="177"/>
        <end position="195"/>
    </location>
</feature>
<feature type="transmembrane region" description="Helical" evidence="1">
    <location>
        <begin position="63"/>
        <end position="81"/>
    </location>
</feature>
<protein>
    <submittedName>
        <fullName evidence="3">Phosphatase PAP2 family protein</fullName>
    </submittedName>
</protein>
<gene>
    <name evidence="3" type="ORF">ACFO3I_03185</name>
</gene>
<organism evidence="3 4">
    <name type="scientific">Rheinheimera marina</name>
    <dbReference type="NCBI Taxonomy" id="1774958"/>
    <lineage>
        <taxon>Bacteria</taxon>
        <taxon>Pseudomonadati</taxon>
        <taxon>Pseudomonadota</taxon>
        <taxon>Gammaproteobacteria</taxon>
        <taxon>Chromatiales</taxon>
        <taxon>Chromatiaceae</taxon>
        <taxon>Rheinheimera</taxon>
    </lineage>
</organism>
<dbReference type="Proteomes" id="UP001595962">
    <property type="component" value="Unassembled WGS sequence"/>
</dbReference>
<feature type="transmembrane region" description="Helical" evidence="1">
    <location>
        <begin position="207"/>
        <end position="224"/>
    </location>
</feature>